<reference evidence="5" key="1">
    <citation type="journal article" date="2021" name="Science">
        <title>Hunting the eagle killer: A cyanobacterial neurotoxin causes vacuolar myelinopathy.</title>
        <authorList>
            <person name="Breinlinger S."/>
            <person name="Phillips T.J."/>
            <person name="Haram B.N."/>
            <person name="Mares J."/>
            <person name="Martinez Yerena J.A."/>
            <person name="Hrouzek P."/>
            <person name="Sobotka R."/>
            <person name="Henderson W.M."/>
            <person name="Schmieder P."/>
            <person name="Williams S.M."/>
            <person name="Lauderdale J.D."/>
            <person name="Wilde H.D."/>
            <person name="Gerrin W."/>
            <person name="Kust A."/>
            <person name="Washington J.W."/>
            <person name="Wagner C."/>
            <person name="Geier B."/>
            <person name="Liebeke M."/>
            <person name="Enke H."/>
            <person name="Niedermeyer T.H.J."/>
            <person name="Wilde S.B."/>
        </authorList>
    </citation>
    <scope>NUCLEOTIDE SEQUENCE [LARGE SCALE GENOMIC DNA]</scope>
    <source>
        <strain evidence="5">Thurmond2011</strain>
    </source>
</reference>
<comment type="caution">
    <text evidence="4">The sequence shown here is derived from an EMBL/GenBank/DDBJ whole genome shotgun (WGS) entry which is preliminary data.</text>
</comment>
<dbReference type="InterPro" id="IPR011050">
    <property type="entry name" value="Pectin_lyase_fold/virulence"/>
</dbReference>
<evidence type="ECO:0000259" key="3">
    <source>
        <dbReference type="SMART" id="SM00912"/>
    </source>
</evidence>
<feature type="signal peptide" evidence="2">
    <location>
        <begin position="1"/>
        <end position="30"/>
    </location>
</feature>
<protein>
    <submittedName>
        <fullName evidence="4">S-layer family protein</fullName>
    </submittedName>
</protein>
<feature type="chain" id="PRO_5042967047" evidence="2">
    <location>
        <begin position="31"/>
        <end position="1020"/>
    </location>
</feature>
<proteinExistence type="predicted"/>
<keyword evidence="5" id="KW-1185">Reference proteome</keyword>
<dbReference type="SMART" id="SM00912">
    <property type="entry name" value="Haemagg_act"/>
    <property type="match status" value="1"/>
</dbReference>
<organism evidence="4 5">
    <name type="scientific">Aetokthonos hydrillicola Thurmond2011</name>
    <dbReference type="NCBI Taxonomy" id="2712845"/>
    <lineage>
        <taxon>Bacteria</taxon>
        <taxon>Bacillati</taxon>
        <taxon>Cyanobacteriota</taxon>
        <taxon>Cyanophyceae</taxon>
        <taxon>Nostocales</taxon>
        <taxon>Hapalosiphonaceae</taxon>
        <taxon>Aetokthonos</taxon>
    </lineage>
</organism>
<dbReference type="AlphaFoldDB" id="A0AAP5I3A4"/>
<evidence type="ECO:0000313" key="5">
    <source>
        <dbReference type="Proteomes" id="UP000667802"/>
    </source>
</evidence>
<dbReference type="RefSeq" id="WP_243902184.1">
    <property type="nucleotide sequence ID" value="NZ_CAWQFN010000556.1"/>
</dbReference>
<feature type="region of interest" description="Disordered" evidence="1">
    <location>
        <begin position="1001"/>
        <end position="1020"/>
    </location>
</feature>
<sequence>MMNQTWRSLFLMTLPLAILGYLASSNAARAQITPDKSLGSESSVVTPNILINGVPSDRIDGGATRGNNLFHSFQDFNINAGRGAYFSNPTGIDNIISRVTGGNPSNIFGTLGVLGKANLFFINPNGIIFGSNARLDLNGSFLASTANSLIFNNGFEFSTTNPQAPPLLTVNIPIGLKFRDNPGSITNQSTVGLQVDIGKSLALVGGNVNFEGGTVIATGGRVELGGLAGEGTVGINNDSSLSFPENLERADLSLTKGATVNVVGEEGGNIVINAHNLEISGESNLLAGIKAKGGFTDSKAGDILLNATGNIQISSGSHIENIVDFDAIGEGGSIVISAGSVSVLADGRTRGTELITETRGVGNAGQIKINTRDTLSFKGFFADASSAALGYTIGNSGSIDIRTGSLFLIGGGQLDTNNYGQGNAGEIKIVARDSVVLDGNLSEIRTEAIGDKARGADININTGSLFATNGGRLSSRGFQANAGNINITAQNIVALEGRGSDIFPAGILTSLGSPIAPVGKVSSIGGNININAGSILVSNGSQINSSTFQRGNAGNVSVFAKDSVVLDNGYIVSNIQSEEGIGKGGSLNINAGSVALMNGAQVNAFTRGHGDAGNVTITARDTVLFDGFSDGFPSAAFSSVEATGVGNGGSININAGSVSLKNGAQVNASTRGHGDAGSVTINASNDILFDGTNGNSGVLSIVSATGIGKGGSINIYARSFSLTNGASVSTRSLNSGYDAGNVTILTGTLHLDKGFISAGTLSGNGGNIALKLHELLLLRHNSKVSTSAGTSQGAGNGGNITINSPLIVAFPSENSDITANAFAGTGGRVSITTQGIFGIKPLSRTQLERRLNTTDLSQLDPSKLHTSDITAISQQNPSLSGIVAIDAPEVDPSKGLIQLPENVIDPSQQIAQNPCKQSIASSEFISTGRGGLPPNPNEALSNEGVRSHWIEPTSTVHSLTEVTKPSQASIPNPKPQTFNQLVPAQGWVFNNKGQVVLTAYNPTSTGSQRSRVNSGNCPAR</sequence>
<evidence type="ECO:0000256" key="2">
    <source>
        <dbReference type="SAM" id="SignalP"/>
    </source>
</evidence>
<dbReference type="Pfam" id="PF05860">
    <property type="entry name" value="TPS"/>
    <property type="match status" value="1"/>
</dbReference>
<gene>
    <name evidence="4" type="ORF">G7B40_005275</name>
</gene>
<dbReference type="EMBL" id="JAALHA020000001">
    <property type="protein sequence ID" value="MDR9893984.1"/>
    <property type="molecule type" value="Genomic_DNA"/>
</dbReference>
<dbReference type="Proteomes" id="UP000667802">
    <property type="component" value="Unassembled WGS sequence"/>
</dbReference>
<accession>A0AAP5I3A4</accession>
<dbReference type="InterPro" id="IPR012334">
    <property type="entry name" value="Pectin_lyas_fold"/>
</dbReference>
<dbReference type="SUPFAM" id="SSF51126">
    <property type="entry name" value="Pectin lyase-like"/>
    <property type="match status" value="4"/>
</dbReference>
<evidence type="ECO:0000256" key="1">
    <source>
        <dbReference type="SAM" id="MobiDB-lite"/>
    </source>
</evidence>
<dbReference type="NCBIfam" id="TIGR01901">
    <property type="entry name" value="adhes_NPXG"/>
    <property type="match status" value="1"/>
</dbReference>
<keyword evidence="2" id="KW-0732">Signal</keyword>
<evidence type="ECO:0000313" key="4">
    <source>
        <dbReference type="EMBL" id="MDR9893984.1"/>
    </source>
</evidence>
<name>A0AAP5I3A4_9CYAN</name>
<dbReference type="InterPro" id="IPR008638">
    <property type="entry name" value="FhaB/CdiA-like_TPS"/>
</dbReference>
<feature type="domain" description="Filamentous haemagglutinin FhaB/tRNA nuclease CdiA-like TPS" evidence="3">
    <location>
        <begin position="41"/>
        <end position="152"/>
    </location>
</feature>
<dbReference type="Gene3D" id="2.160.20.10">
    <property type="entry name" value="Single-stranded right-handed beta-helix, Pectin lyase-like"/>
    <property type="match status" value="2"/>
</dbReference>